<dbReference type="InterPro" id="IPR000182">
    <property type="entry name" value="GNAT_dom"/>
</dbReference>
<dbReference type="CDD" id="cd04301">
    <property type="entry name" value="NAT_SF"/>
    <property type="match status" value="1"/>
</dbReference>
<evidence type="ECO:0000259" key="3">
    <source>
        <dbReference type="PROSITE" id="PS51186"/>
    </source>
</evidence>
<evidence type="ECO:0000256" key="2">
    <source>
        <dbReference type="ARBA" id="ARBA00023315"/>
    </source>
</evidence>
<proteinExistence type="predicted"/>
<dbReference type="Proteomes" id="UP000321548">
    <property type="component" value="Unassembled WGS sequence"/>
</dbReference>
<dbReference type="InterPro" id="IPR051016">
    <property type="entry name" value="Diverse_Substrate_AcTransf"/>
</dbReference>
<comment type="caution">
    <text evidence="4">The sequence shown here is derived from an EMBL/GenBank/DDBJ whole genome shotgun (WGS) entry which is preliminary data.</text>
</comment>
<dbReference type="SUPFAM" id="SSF55729">
    <property type="entry name" value="Acyl-CoA N-acyltransferases (Nat)"/>
    <property type="match status" value="1"/>
</dbReference>
<dbReference type="PROSITE" id="PS51186">
    <property type="entry name" value="GNAT"/>
    <property type="match status" value="1"/>
</dbReference>
<dbReference type="AlphaFoldDB" id="A0A5C8NYG3"/>
<dbReference type="Gene3D" id="3.40.630.30">
    <property type="match status" value="1"/>
</dbReference>
<protein>
    <submittedName>
        <fullName evidence="4">GNAT family N-acetyltransferase</fullName>
    </submittedName>
</protein>
<accession>A0A5C8NYG3</accession>
<keyword evidence="2" id="KW-0012">Acyltransferase</keyword>
<evidence type="ECO:0000313" key="5">
    <source>
        <dbReference type="Proteomes" id="UP000321548"/>
    </source>
</evidence>
<dbReference type="EMBL" id="VDUY01000003">
    <property type="protein sequence ID" value="TXL66293.1"/>
    <property type="molecule type" value="Genomic_DNA"/>
</dbReference>
<feature type="domain" description="N-acetyltransferase" evidence="3">
    <location>
        <begin position="6"/>
        <end position="158"/>
    </location>
</feature>
<keyword evidence="5" id="KW-1185">Reference proteome</keyword>
<gene>
    <name evidence="4" type="ORF">FHP08_09505</name>
</gene>
<keyword evidence="1 4" id="KW-0808">Transferase</keyword>
<dbReference type="OrthoDB" id="9805924at2"/>
<evidence type="ECO:0000313" key="4">
    <source>
        <dbReference type="EMBL" id="TXL66293.1"/>
    </source>
</evidence>
<organism evidence="4 5">
    <name type="scientific">Zeimonas arvi</name>
    <dbReference type="NCBI Taxonomy" id="2498847"/>
    <lineage>
        <taxon>Bacteria</taxon>
        <taxon>Pseudomonadati</taxon>
        <taxon>Pseudomonadota</taxon>
        <taxon>Betaproteobacteria</taxon>
        <taxon>Burkholderiales</taxon>
        <taxon>Burkholderiaceae</taxon>
        <taxon>Zeimonas</taxon>
    </lineage>
</organism>
<name>A0A5C8NYG3_9BURK</name>
<evidence type="ECO:0000256" key="1">
    <source>
        <dbReference type="ARBA" id="ARBA00022679"/>
    </source>
</evidence>
<reference evidence="4 5" key="1">
    <citation type="submission" date="2019-06" db="EMBL/GenBank/DDBJ databases">
        <title>Quisquiliibacterium sp. nov., isolated from a maize field.</title>
        <authorList>
            <person name="Lin S.-Y."/>
            <person name="Tsai C.-F."/>
            <person name="Young C.-C."/>
        </authorList>
    </citation>
    <scope>NUCLEOTIDE SEQUENCE [LARGE SCALE GENOMIC DNA]</scope>
    <source>
        <strain evidence="4 5">CC-CFT501</strain>
    </source>
</reference>
<sequence length="158" mass="17943">MTNESRVVRPLREDEKAAWEPLWRGYQAFYGVEIPREVTDLTWARFHDPAEPMFVLGAFAAGPEAGAADSRLLGIVHYVLHRSCWTAGPYCYLQDLFTVPESRGQGVGRALIEAVYAKSAEAGASRVWWLTQETNYAGRMLYDRVADRPGFIQYRKLL</sequence>
<dbReference type="Pfam" id="PF00583">
    <property type="entry name" value="Acetyltransf_1"/>
    <property type="match status" value="1"/>
</dbReference>
<dbReference type="GO" id="GO:0008080">
    <property type="term" value="F:N-acetyltransferase activity"/>
    <property type="evidence" value="ECO:0007669"/>
    <property type="project" value="TreeGrafter"/>
</dbReference>
<dbReference type="InterPro" id="IPR016181">
    <property type="entry name" value="Acyl_CoA_acyltransferase"/>
</dbReference>
<dbReference type="PANTHER" id="PTHR10545:SF42">
    <property type="entry name" value="ACETYLTRANSFERASE"/>
    <property type="match status" value="1"/>
</dbReference>
<dbReference type="PANTHER" id="PTHR10545">
    <property type="entry name" value="DIAMINE N-ACETYLTRANSFERASE"/>
    <property type="match status" value="1"/>
</dbReference>